<name>A0ABS1CC21_9GAMM</name>
<dbReference type="PIRSF" id="PIRSF005276">
    <property type="entry name" value="SspB"/>
    <property type="match status" value="1"/>
</dbReference>
<comment type="caution">
    <text evidence="2">The sequence shown here is derived from an EMBL/GenBank/DDBJ whole genome shotgun (WGS) entry which is preliminary data.</text>
</comment>
<dbReference type="GO" id="GO:0006508">
    <property type="term" value="P:proteolysis"/>
    <property type="evidence" value="ECO:0007669"/>
    <property type="project" value="UniProtKB-KW"/>
</dbReference>
<dbReference type="Gene3D" id="2.30.30.220">
    <property type="entry name" value="SspB-like"/>
    <property type="match status" value="1"/>
</dbReference>
<organism evidence="2 3">
    <name type="scientific">Thiohalocapsa halophila</name>
    <dbReference type="NCBI Taxonomy" id="69359"/>
    <lineage>
        <taxon>Bacteria</taxon>
        <taxon>Pseudomonadati</taxon>
        <taxon>Pseudomonadota</taxon>
        <taxon>Gammaproteobacteria</taxon>
        <taxon>Chromatiales</taxon>
        <taxon>Chromatiaceae</taxon>
        <taxon>Thiohalocapsa</taxon>
    </lineage>
</organism>
<feature type="region of interest" description="Disordered" evidence="1">
    <location>
        <begin position="96"/>
        <end position="139"/>
    </location>
</feature>
<evidence type="ECO:0000313" key="3">
    <source>
        <dbReference type="Proteomes" id="UP000748752"/>
    </source>
</evidence>
<feature type="compositionally biased region" description="Acidic residues" evidence="1">
    <location>
        <begin position="100"/>
        <end position="111"/>
    </location>
</feature>
<keyword evidence="2" id="KW-0378">Hydrolase</keyword>
<proteinExistence type="predicted"/>
<keyword evidence="2" id="KW-0645">Protease</keyword>
<dbReference type="InterPro" id="IPR007481">
    <property type="entry name" value="SspB"/>
</dbReference>
<sequence>MTSNRPYLIRAIYEWIIDNDMTPHLMVDVEHPSAIVPMEFAENGRIVLNVAPQAVHGFQIGNDLIHFSARFGGQPFSIELAPQAVVGLFARENGQGMLFPDEEPTEDEAADADAAGGGEDVAGDDDSKKPSRPNLRVIK</sequence>
<gene>
    <name evidence="2" type="ORF">CKO31_01580</name>
</gene>
<dbReference type="NCBIfam" id="NF008769">
    <property type="entry name" value="PRK11798.2-5"/>
    <property type="match status" value="1"/>
</dbReference>
<dbReference type="RefSeq" id="WP_200233390.1">
    <property type="nucleotide sequence ID" value="NZ_NRRV01000002.1"/>
</dbReference>
<dbReference type="EMBL" id="NRRV01000002">
    <property type="protein sequence ID" value="MBK1629447.1"/>
    <property type="molecule type" value="Genomic_DNA"/>
</dbReference>
<evidence type="ECO:0000256" key="1">
    <source>
        <dbReference type="SAM" id="MobiDB-lite"/>
    </source>
</evidence>
<evidence type="ECO:0000313" key="2">
    <source>
        <dbReference type="EMBL" id="MBK1629447.1"/>
    </source>
</evidence>
<dbReference type="GO" id="GO:0008233">
    <property type="term" value="F:peptidase activity"/>
    <property type="evidence" value="ECO:0007669"/>
    <property type="project" value="UniProtKB-KW"/>
</dbReference>
<keyword evidence="3" id="KW-1185">Reference proteome</keyword>
<dbReference type="SUPFAM" id="SSF101738">
    <property type="entry name" value="SspB-like"/>
    <property type="match status" value="1"/>
</dbReference>
<dbReference type="InterPro" id="IPR036760">
    <property type="entry name" value="SspB-like_sf"/>
</dbReference>
<dbReference type="Pfam" id="PF04386">
    <property type="entry name" value="SspB"/>
    <property type="match status" value="1"/>
</dbReference>
<dbReference type="Proteomes" id="UP000748752">
    <property type="component" value="Unassembled WGS sequence"/>
</dbReference>
<dbReference type="PANTHER" id="PTHR37486:SF1">
    <property type="entry name" value="STRINGENT STARVATION PROTEIN B"/>
    <property type="match status" value="1"/>
</dbReference>
<protein>
    <submittedName>
        <fullName evidence="2">ClpXP protease specificity-enhancing factor</fullName>
    </submittedName>
</protein>
<dbReference type="PANTHER" id="PTHR37486">
    <property type="entry name" value="STRINGENT STARVATION PROTEIN B"/>
    <property type="match status" value="1"/>
</dbReference>
<accession>A0ABS1CC21</accession>
<reference evidence="2 3" key="1">
    <citation type="journal article" date="2020" name="Microorganisms">
        <title>Osmotic Adaptation and Compatible Solute Biosynthesis of Phototrophic Bacteria as Revealed from Genome Analyses.</title>
        <authorList>
            <person name="Imhoff J.F."/>
            <person name="Rahn T."/>
            <person name="Kunzel S."/>
            <person name="Keller A."/>
            <person name="Neulinger S.C."/>
        </authorList>
    </citation>
    <scope>NUCLEOTIDE SEQUENCE [LARGE SCALE GENOMIC DNA]</scope>
    <source>
        <strain evidence="2 3">DSM 6210</strain>
    </source>
</reference>